<dbReference type="Gene3D" id="3.40.50.300">
    <property type="entry name" value="P-loop containing nucleotide triphosphate hydrolases"/>
    <property type="match status" value="1"/>
</dbReference>
<dbReference type="GO" id="GO:0006109">
    <property type="term" value="P:regulation of carbohydrate metabolic process"/>
    <property type="evidence" value="ECO:0007669"/>
    <property type="project" value="InterPro"/>
</dbReference>
<dbReference type="RefSeq" id="WP_107845393.1">
    <property type="nucleotide sequence ID" value="NZ_QBKS01000001.1"/>
</dbReference>
<proteinExistence type="predicted"/>
<keyword evidence="2" id="KW-0808">Transferase</keyword>
<dbReference type="EMBL" id="QBKS01000001">
    <property type="protein sequence ID" value="PTX57283.1"/>
    <property type="molecule type" value="Genomic_DNA"/>
</dbReference>
<dbReference type="Pfam" id="PF07475">
    <property type="entry name" value="Hpr_kinase_C"/>
    <property type="match status" value="1"/>
</dbReference>
<keyword evidence="3" id="KW-1185">Reference proteome</keyword>
<protein>
    <submittedName>
        <fullName evidence="2">Hpr(Ser) kinase/phosphatase</fullName>
    </submittedName>
</protein>
<comment type="caution">
    <text evidence="2">The sequence shown here is derived from an EMBL/GenBank/DDBJ whole genome shotgun (WGS) entry which is preliminary data.</text>
</comment>
<dbReference type="Proteomes" id="UP000243978">
    <property type="component" value="Unassembled WGS sequence"/>
</dbReference>
<evidence type="ECO:0000259" key="1">
    <source>
        <dbReference type="Pfam" id="PF07475"/>
    </source>
</evidence>
<accession>A0A2T6BMI0</accession>
<name>A0A2T6BMI0_9RHOB</name>
<keyword evidence="2" id="KW-0418">Kinase</keyword>
<evidence type="ECO:0000313" key="2">
    <source>
        <dbReference type="EMBL" id="PTX57283.1"/>
    </source>
</evidence>
<dbReference type="GO" id="GO:0005524">
    <property type="term" value="F:ATP binding"/>
    <property type="evidence" value="ECO:0007669"/>
    <property type="project" value="InterPro"/>
</dbReference>
<reference evidence="2 3" key="1">
    <citation type="submission" date="2018-04" db="EMBL/GenBank/DDBJ databases">
        <title>Genomic Encyclopedia of Archaeal and Bacterial Type Strains, Phase II (KMG-II): from individual species to whole genera.</title>
        <authorList>
            <person name="Goeker M."/>
        </authorList>
    </citation>
    <scope>NUCLEOTIDE SEQUENCE [LARGE SCALE GENOMIC DNA]</scope>
    <source>
        <strain evidence="2 3">DSM 100977</strain>
    </source>
</reference>
<dbReference type="SUPFAM" id="SSF53795">
    <property type="entry name" value="PEP carboxykinase-like"/>
    <property type="match status" value="1"/>
</dbReference>
<sequence length="141" mass="14762">MRLPDPPSQIHATCVALGGRGLLILGASGSGKSGLALQLMAYGAELVCDDRCDLRVIGQKVQASRPDQLPQAIEARGLGLLPAACAGPAQLIAAVDMDHATEARMPEPGTCQIGTVRLPLLVKFSAPHFPAALYHYLKAQN</sequence>
<dbReference type="InterPro" id="IPR011104">
    <property type="entry name" value="Hpr_kin/Pase_C"/>
</dbReference>
<dbReference type="GO" id="GO:0000155">
    <property type="term" value="F:phosphorelay sensor kinase activity"/>
    <property type="evidence" value="ECO:0007669"/>
    <property type="project" value="InterPro"/>
</dbReference>
<organism evidence="2 3">
    <name type="scientific">Litoreibacter ponti</name>
    <dbReference type="NCBI Taxonomy" id="1510457"/>
    <lineage>
        <taxon>Bacteria</taxon>
        <taxon>Pseudomonadati</taxon>
        <taxon>Pseudomonadota</taxon>
        <taxon>Alphaproteobacteria</taxon>
        <taxon>Rhodobacterales</taxon>
        <taxon>Roseobacteraceae</taxon>
        <taxon>Litoreibacter</taxon>
    </lineage>
</organism>
<feature type="domain" description="HPr kinase/phosphorylase C-terminal" evidence="1">
    <location>
        <begin position="8"/>
        <end position="81"/>
    </location>
</feature>
<gene>
    <name evidence="2" type="ORF">C8N43_1950</name>
</gene>
<dbReference type="OrthoDB" id="8326226at2"/>
<dbReference type="AlphaFoldDB" id="A0A2T6BMI0"/>
<evidence type="ECO:0000313" key="3">
    <source>
        <dbReference type="Proteomes" id="UP000243978"/>
    </source>
</evidence>
<dbReference type="InterPro" id="IPR027417">
    <property type="entry name" value="P-loop_NTPase"/>
</dbReference>